<dbReference type="SUPFAM" id="SSF52141">
    <property type="entry name" value="Uracil-DNA glycosylase-like"/>
    <property type="match status" value="1"/>
</dbReference>
<accession>A0A9W6VT88</accession>
<dbReference type="EMBL" id="BSTK01000003">
    <property type="protein sequence ID" value="GLY84218.1"/>
    <property type="molecule type" value="Genomic_DNA"/>
</dbReference>
<protein>
    <recommendedName>
        <fullName evidence="3">Uracil-DNA glycosylase</fullName>
    </recommendedName>
</protein>
<dbReference type="Proteomes" id="UP001165074">
    <property type="component" value="Unassembled WGS sequence"/>
</dbReference>
<evidence type="ECO:0000313" key="2">
    <source>
        <dbReference type="Proteomes" id="UP001165074"/>
    </source>
</evidence>
<evidence type="ECO:0008006" key="3">
    <source>
        <dbReference type="Google" id="ProtNLM"/>
    </source>
</evidence>
<name>A0A9W6VT88_9ACTN</name>
<dbReference type="AlphaFoldDB" id="A0A9W6VT88"/>
<evidence type="ECO:0000313" key="1">
    <source>
        <dbReference type="EMBL" id="GLY84218.1"/>
    </source>
</evidence>
<organism evidence="1 2">
    <name type="scientific">Actinoallomurus iriomotensis</name>
    <dbReference type="NCBI Taxonomy" id="478107"/>
    <lineage>
        <taxon>Bacteria</taxon>
        <taxon>Bacillati</taxon>
        <taxon>Actinomycetota</taxon>
        <taxon>Actinomycetes</taxon>
        <taxon>Streptosporangiales</taxon>
        <taxon>Thermomonosporaceae</taxon>
        <taxon>Actinoallomurus</taxon>
    </lineage>
</organism>
<gene>
    <name evidence="1" type="ORF">Airi02_021470</name>
</gene>
<sequence>MARRMADESFRVEQEQARYAPHVRAINELVDQLRDPGGRGWMPYVAPWHGGVHARVLSVLRDPGPKTQDGVGSGFLCVENDDPTAELQCRAFTEAGIDAHAVTPWNAYPWYINRAPNASERQAGVDPLRRLTRQYGEILEHQRFQVVSTYHPGRQALWSRDPVVRAARAQDRVHAYIRVAEGLR</sequence>
<dbReference type="CDD" id="cd10035">
    <property type="entry name" value="UDG_like"/>
    <property type="match status" value="1"/>
</dbReference>
<dbReference type="InterPro" id="IPR036895">
    <property type="entry name" value="Uracil-DNA_glycosylase-like_sf"/>
</dbReference>
<proteinExistence type="predicted"/>
<dbReference type="RefSeq" id="WP_285569343.1">
    <property type="nucleotide sequence ID" value="NZ_BSTK01000003.1"/>
</dbReference>
<keyword evidence="2" id="KW-1185">Reference proteome</keyword>
<comment type="caution">
    <text evidence="1">The sequence shown here is derived from an EMBL/GenBank/DDBJ whole genome shotgun (WGS) entry which is preliminary data.</text>
</comment>
<reference evidence="1" key="1">
    <citation type="submission" date="2023-03" db="EMBL/GenBank/DDBJ databases">
        <title>Actinoallomurus iriomotensis NBRC 103684.</title>
        <authorList>
            <person name="Ichikawa N."/>
            <person name="Sato H."/>
            <person name="Tonouchi N."/>
        </authorList>
    </citation>
    <scope>NUCLEOTIDE SEQUENCE</scope>
    <source>
        <strain evidence="1">NBRC 103684</strain>
    </source>
</reference>